<evidence type="ECO:0000256" key="3">
    <source>
        <dbReference type="ARBA" id="ARBA00011245"/>
    </source>
</evidence>
<dbReference type="NCBIfam" id="TIGR02052">
    <property type="entry name" value="MerP"/>
    <property type="match status" value="1"/>
</dbReference>
<proteinExistence type="inferred from homology"/>
<sequence>MLKIQYVPLIAALLCASPLALAKSQKVSLNVPTMDCATCPITIKAALVKIPGVTSAKVSYERREAVVVFDDSKTNVDELKKATSDAGYPSFLKSAVN</sequence>
<comment type="subunit">
    <text evidence="3">Monomer.</text>
</comment>
<dbReference type="PRINTS" id="PR00946">
    <property type="entry name" value="HGSCAVENGER"/>
</dbReference>
<dbReference type="AlphaFoldDB" id="A0A4R3HPJ0"/>
<evidence type="ECO:0000256" key="2">
    <source>
        <dbReference type="ARBA" id="ARBA00005938"/>
    </source>
</evidence>
<keyword evidence="14" id="KW-1185">Reference proteome</keyword>
<evidence type="ECO:0000256" key="11">
    <source>
        <dbReference type="SAM" id="SignalP"/>
    </source>
</evidence>
<protein>
    <recommendedName>
        <fullName evidence="10">Periplasmic mercury ion-binding protein</fullName>
    </recommendedName>
</protein>
<evidence type="ECO:0000256" key="6">
    <source>
        <dbReference type="ARBA" id="ARBA00022729"/>
    </source>
</evidence>
<dbReference type="PROSITE" id="PS01047">
    <property type="entry name" value="HMA_1"/>
    <property type="match status" value="1"/>
</dbReference>
<evidence type="ECO:0000256" key="7">
    <source>
        <dbReference type="ARBA" id="ARBA00022764"/>
    </source>
</evidence>
<dbReference type="InterPro" id="IPR017969">
    <property type="entry name" value="Heavy-metal-associated_CS"/>
</dbReference>
<dbReference type="Pfam" id="PF00403">
    <property type="entry name" value="HMA"/>
    <property type="match status" value="1"/>
</dbReference>
<dbReference type="GO" id="GO:0042597">
    <property type="term" value="C:periplasmic space"/>
    <property type="evidence" value="ECO:0007669"/>
    <property type="project" value="UniProtKB-SubCell"/>
</dbReference>
<organism evidence="13 14">
    <name type="scientific">Paucimonas lemoignei</name>
    <name type="common">Pseudomonas lemoignei</name>
    <dbReference type="NCBI Taxonomy" id="29443"/>
    <lineage>
        <taxon>Bacteria</taxon>
        <taxon>Pseudomonadati</taxon>
        <taxon>Pseudomonadota</taxon>
        <taxon>Betaproteobacteria</taxon>
        <taxon>Burkholderiales</taxon>
        <taxon>Burkholderiaceae</taxon>
        <taxon>Paucimonas</taxon>
    </lineage>
</organism>
<keyword evidence="7 10" id="KW-0574">Periplasm</keyword>
<feature type="chain" id="PRO_5020552607" description="Periplasmic mercury ion-binding protein" evidence="11">
    <location>
        <begin position="23"/>
        <end position="97"/>
    </location>
</feature>
<keyword evidence="5 10" id="KW-0479">Metal-binding</keyword>
<dbReference type="Proteomes" id="UP000295382">
    <property type="component" value="Unassembled WGS sequence"/>
</dbReference>
<dbReference type="RefSeq" id="WP_132260151.1">
    <property type="nucleotide sequence ID" value="NZ_SLZQ01000016.1"/>
</dbReference>
<feature type="signal peptide" evidence="11">
    <location>
        <begin position="1"/>
        <end position="22"/>
    </location>
</feature>
<comment type="function">
    <text evidence="9 10">Involved in mercury resistance. Acts as a mercury scavenger that specifically binds to a mercuric ion in the periplasm and probably passes it to the cytoplasmic mercuric reductase MerA via the mercuric transport protein MerT.</text>
</comment>
<feature type="domain" description="HMA" evidence="12">
    <location>
        <begin position="25"/>
        <end position="91"/>
    </location>
</feature>
<evidence type="ECO:0000313" key="13">
    <source>
        <dbReference type="EMBL" id="TCS33498.1"/>
    </source>
</evidence>
<dbReference type="CDD" id="cd00371">
    <property type="entry name" value="HMA"/>
    <property type="match status" value="1"/>
</dbReference>
<evidence type="ECO:0000256" key="9">
    <source>
        <dbReference type="ARBA" id="ARBA00045344"/>
    </source>
</evidence>
<dbReference type="InterPro" id="IPR006121">
    <property type="entry name" value="HMA_dom"/>
</dbReference>
<evidence type="ECO:0000256" key="1">
    <source>
        <dbReference type="ARBA" id="ARBA00004418"/>
    </source>
</evidence>
<keyword evidence="6 11" id="KW-0732">Signal</keyword>
<dbReference type="SUPFAM" id="SSF55008">
    <property type="entry name" value="HMA, heavy metal-associated domain"/>
    <property type="match status" value="1"/>
</dbReference>
<evidence type="ECO:0000256" key="5">
    <source>
        <dbReference type="ARBA" id="ARBA00022723"/>
    </source>
</evidence>
<keyword evidence="8 10" id="KW-0476">Mercury</keyword>
<dbReference type="OrthoDB" id="7205933at2"/>
<dbReference type="GO" id="GO:0015097">
    <property type="term" value="F:mercury ion transmembrane transporter activity"/>
    <property type="evidence" value="ECO:0007669"/>
    <property type="project" value="UniProtKB-UniRule"/>
</dbReference>
<evidence type="ECO:0000256" key="10">
    <source>
        <dbReference type="RuleBase" id="RU361212"/>
    </source>
</evidence>
<evidence type="ECO:0000256" key="4">
    <source>
        <dbReference type="ARBA" id="ARBA00022466"/>
    </source>
</evidence>
<dbReference type="EMBL" id="SLZQ01000016">
    <property type="protein sequence ID" value="TCS33498.1"/>
    <property type="molecule type" value="Genomic_DNA"/>
</dbReference>
<accession>A0A4R3HPJ0</accession>
<dbReference type="InterPro" id="IPR036163">
    <property type="entry name" value="HMA_dom_sf"/>
</dbReference>
<name>A0A4R3HPJ0_PAULE</name>
<comment type="caution">
    <text evidence="13">The sequence shown here is derived from an EMBL/GenBank/DDBJ whole genome shotgun (WGS) entry which is preliminary data.</text>
</comment>
<dbReference type="InterPro" id="IPR001802">
    <property type="entry name" value="MerP/CopZ"/>
</dbReference>
<evidence type="ECO:0000313" key="14">
    <source>
        <dbReference type="Proteomes" id="UP000295382"/>
    </source>
</evidence>
<dbReference type="GO" id="GO:0045340">
    <property type="term" value="F:mercury ion binding"/>
    <property type="evidence" value="ECO:0007669"/>
    <property type="project" value="UniProtKB-UniRule"/>
</dbReference>
<dbReference type="PROSITE" id="PS50846">
    <property type="entry name" value="HMA_2"/>
    <property type="match status" value="1"/>
</dbReference>
<dbReference type="Gene3D" id="3.30.70.100">
    <property type="match status" value="1"/>
</dbReference>
<comment type="subcellular location">
    <subcellularLocation>
        <location evidence="1 10">Periplasm</location>
    </subcellularLocation>
</comment>
<dbReference type="InterPro" id="IPR011795">
    <property type="entry name" value="MerP"/>
</dbReference>
<evidence type="ECO:0000256" key="8">
    <source>
        <dbReference type="ARBA" id="ARBA00022914"/>
    </source>
</evidence>
<reference evidence="13 14" key="1">
    <citation type="submission" date="2019-03" db="EMBL/GenBank/DDBJ databases">
        <title>Genomic Encyclopedia of Type Strains, Phase IV (KMG-IV): sequencing the most valuable type-strain genomes for metagenomic binning, comparative biology and taxonomic classification.</title>
        <authorList>
            <person name="Goeker M."/>
        </authorList>
    </citation>
    <scope>NUCLEOTIDE SEQUENCE [LARGE SCALE GENOMIC DNA]</scope>
    <source>
        <strain evidence="13 14">DSM 7445</strain>
    </source>
</reference>
<gene>
    <name evidence="10" type="primary">merP</name>
    <name evidence="13" type="ORF">EDC30_11629</name>
</gene>
<keyword evidence="4 10" id="KW-0475">Mercuric resistance</keyword>
<comment type="similarity">
    <text evidence="2">Belongs to the MerP family.</text>
</comment>
<evidence type="ECO:0000259" key="12">
    <source>
        <dbReference type="PROSITE" id="PS50846"/>
    </source>
</evidence>